<keyword evidence="5 7" id="KW-1133">Transmembrane helix</keyword>
<evidence type="ECO:0000313" key="8">
    <source>
        <dbReference type="EMBL" id="SCC00720.1"/>
    </source>
</evidence>
<dbReference type="PANTHER" id="PTHR43141:SF4">
    <property type="entry name" value="CYTOCHROME BD2 SUBUNIT II"/>
    <property type="match status" value="1"/>
</dbReference>
<sequence>MSDVLGLPWLQTLSAAALVLSVWIYVLLDGTDLGTGMLCGLQRDAASRKRINLSLLPVWDGNETWLVLAAGGLLGLFPLAYAIILSALYVPVFAMLLALVVRGMAIEYRHHAPRLFDTMLVGGSLLASLAQGTIVGCLIEGIPNDGQQFNGTGGEWFSPFPLYCALALVVGYCLMGAGWLNWRCTGALQQWGRRAIPPLVALAALLVAGLLFWTGQLQETWRRHLLNPWLWLPLLSVAVIAAAGLGFSLTRRYAFMPLAAILMLVSCALGALVFTLFPFIVPVNVMIHQAAAPPETQKFLLISFALLVPITLLYNSWGFRVFSGKIE</sequence>
<evidence type="ECO:0000313" key="9">
    <source>
        <dbReference type="Proteomes" id="UP000198515"/>
    </source>
</evidence>
<evidence type="ECO:0000256" key="1">
    <source>
        <dbReference type="ARBA" id="ARBA00004651"/>
    </source>
</evidence>
<dbReference type="GO" id="GO:0070069">
    <property type="term" value="C:cytochrome complex"/>
    <property type="evidence" value="ECO:0007669"/>
    <property type="project" value="TreeGrafter"/>
</dbReference>
<name>A0A1C4B1E5_9ENTR</name>
<evidence type="ECO:0000256" key="2">
    <source>
        <dbReference type="ARBA" id="ARBA00007543"/>
    </source>
</evidence>
<evidence type="ECO:0000256" key="4">
    <source>
        <dbReference type="ARBA" id="ARBA00022692"/>
    </source>
</evidence>
<feature type="transmembrane region" description="Helical" evidence="7">
    <location>
        <begin position="299"/>
        <end position="317"/>
    </location>
</feature>
<protein>
    <submittedName>
        <fullName evidence="8">Cytochrome d ubiquinol oxidase subunit II</fullName>
    </submittedName>
</protein>
<feature type="transmembrane region" description="Helical" evidence="7">
    <location>
        <begin position="162"/>
        <end position="182"/>
    </location>
</feature>
<comment type="similarity">
    <text evidence="2">Belongs to the cytochrome ubiquinol oxidase subunit 2 family.</text>
</comment>
<accession>A0A1C4B1E5</accession>
<dbReference type="GO" id="GO:0019646">
    <property type="term" value="P:aerobic electron transport chain"/>
    <property type="evidence" value="ECO:0007669"/>
    <property type="project" value="TreeGrafter"/>
</dbReference>
<keyword evidence="3" id="KW-1003">Cell membrane</keyword>
<dbReference type="Pfam" id="PF02322">
    <property type="entry name" value="Cyt_bd_oxida_II"/>
    <property type="match status" value="1"/>
</dbReference>
<feature type="transmembrane region" description="Helical" evidence="7">
    <location>
        <begin position="7"/>
        <end position="28"/>
    </location>
</feature>
<keyword evidence="4 7" id="KW-0812">Transmembrane</keyword>
<proteinExistence type="inferred from homology"/>
<dbReference type="AlphaFoldDB" id="A0A1C4B1E5"/>
<organism evidence="8 9">
    <name type="scientific">Kosakonia oryziphila</name>
    <dbReference type="NCBI Taxonomy" id="1005667"/>
    <lineage>
        <taxon>Bacteria</taxon>
        <taxon>Pseudomonadati</taxon>
        <taxon>Pseudomonadota</taxon>
        <taxon>Gammaproteobacteria</taxon>
        <taxon>Enterobacterales</taxon>
        <taxon>Enterobacteriaceae</taxon>
        <taxon>Kosakonia</taxon>
    </lineage>
</organism>
<feature type="transmembrane region" description="Helical" evidence="7">
    <location>
        <begin position="194"/>
        <end position="214"/>
    </location>
</feature>
<keyword evidence="6 7" id="KW-0472">Membrane</keyword>
<dbReference type="GO" id="GO:0009055">
    <property type="term" value="F:electron transfer activity"/>
    <property type="evidence" value="ECO:0007669"/>
    <property type="project" value="TreeGrafter"/>
</dbReference>
<dbReference type="InterPro" id="IPR003317">
    <property type="entry name" value="Cyt-d_oxidase_su2"/>
</dbReference>
<dbReference type="GO" id="GO:0005886">
    <property type="term" value="C:plasma membrane"/>
    <property type="evidence" value="ECO:0007669"/>
    <property type="project" value="UniProtKB-SubCell"/>
</dbReference>
<dbReference type="OrthoDB" id="6566345at2"/>
<evidence type="ECO:0000256" key="6">
    <source>
        <dbReference type="ARBA" id="ARBA00023136"/>
    </source>
</evidence>
<dbReference type="EMBL" id="FMBC01000006">
    <property type="protein sequence ID" value="SCC00720.1"/>
    <property type="molecule type" value="Genomic_DNA"/>
</dbReference>
<evidence type="ECO:0000256" key="7">
    <source>
        <dbReference type="SAM" id="Phobius"/>
    </source>
</evidence>
<reference evidence="9" key="1">
    <citation type="submission" date="2016-08" db="EMBL/GenBank/DDBJ databases">
        <authorList>
            <person name="Varghese N."/>
            <person name="Submissions Spin"/>
        </authorList>
    </citation>
    <scope>NUCLEOTIDE SEQUENCE [LARGE SCALE GENOMIC DNA]</scope>
    <source>
        <strain evidence="9">REICA_142</strain>
    </source>
</reference>
<dbReference type="PANTHER" id="PTHR43141">
    <property type="entry name" value="CYTOCHROME BD2 SUBUNIT II"/>
    <property type="match status" value="1"/>
</dbReference>
<comment type="subcellular location">
    <subcellularLocation>
        <location evidence="1">Cell membrane</location>
        <topology evidence="1">Multi-pass membrane protein</topology>
    </subcellularLocation>
</comment>
<evidence type="ECO:0000256" key="3">
    <source>
        <dbReference type="ARBA" id="ARBA00022475"/>
    </source>
</evidence>
<dbReference type="Proteomes" id="UP000198515">
    <property type="component" value="Unassembled WGS sequence"/>
</dbReference>
<feature type="transmembrane region" description="Helical" evidence="7">
    <location>
        <begin position="261"/>
        <end position="287"/>
    </location>
</feature>
<feature type="transmembrane region" description="Helical" evidence="7">
    <location>
        <begin position="229"/>
        <end position="249"/>
    </location>
</feature>
<feature type="transmembrane region" description="Helical" evidence="7">
    <location>
        <begin position="119"/>
        <end position="142"/>
    </location>
</feature>
<dbReference type="GO" id="GO:0016682">
    <property type="term" value="F:oxidoreductase activity, acting on diphenols and related substances as donors, oxygen as acceptor"/>
    <property type="evidence" value="ECO:0007669"/>
    <property type="project" value="TreeGrafter"/>
</dbReference>
<keyword evidence="9" id="KW-1185">Reference proteome</keyword>
<evidence type="ECO:0000256" key="5">
    <source>
        <dbReference type="ARBA" id="ARBA00022989"/>
    </source>
</evidence>
<gene>
    <name evidence="8" type="ORF">GA0061070_100671</name>
</gene>
<feature type="transmembrane region" description="Helical" evidence="7">
    <location>
        <begin position="65"/>
        <end position="98"/>
    </location>
</feature>
<dbReference type="RefSeq" id="WP_090134038.1">
    <property type="nucleotide sequence ID" value="NZ_FMBC01000006.1"/>
</dbReference>